<evidence type="ECO:0008006" key="4">
    <source>
        <dbReference type="Google" id="ProtNLM"/>
    </source>
</evidence>
<accession>E6YMH2</accession>
<evidence type="ECO:0000313" key="3">
    <source>
        <dbReference type="Proteomes" id="UP000027336"/>
    </source>
</evidence>
<reference evidence="2 3" key="2">
    <citation type="submission" date="2012-04" db="EMBL/GenBank/DDBJ databases">
        <title>The Genome Sequence of Bartonella rochalimae BMGH.</title>
        <authorList>
            <consortium name="The Broad Institute Genome Sequencing Platform"/>
            <consortium name="The Broad Institute Genome Sequencing Center for Infectious Disease"/>
            <person name="Feldgarden M."/>
            <person name="Kirby J."/>
            <person name="Kosoy M."/>
            <person name="Birtles R."/>
            <person name="Probert W.S."/>
            <person name="Chiaraviglio L."/>
            <person name="Walker B."/>
            <person name="Young S.K."/>
            <person name="Zeng Q."/>
            <person name="Gargeya S."/>
            <person name="Fitzgerald M."/>
            <person name="Haas B."/>
            <person name="Abouelleil A."/>
            <person name="Alvarado L."/>
            <person name="Arachchi H.M."/>
            <person name="Berlin A.M."/>
            <person name="Chapman S.B."/>
            <person name="Goldberg J."/>
            <person name="Griggs A."/>
            <person name="Gujja S."/>
            <person name="Hansen M."/>
            <person name="Howarth C."/>
            <person name="Imamovic A."/>
            <person name="Larimer J."/>
            <person name="McCowen C."/>
            <person name="Montmayeur A."/>
            <person name="Murphy C."/>
            <person name="Neiman D."/>
            <person name="Pearson M."/>
            <person name="Priest M."/>
            <person name="Roberts A."/>
            <person name="Saif S."/>
            <person name="Shea T."/>
            <person name="Sisk P."/>
            <person name="Sykes S."/>
            <person name="Wortman J."/>
            <person name="Nusbaum C."/>
            <person name="Birren B."/>
        </authorList>
    </citation>
    <scope>NUCLEOTIDE SEQUENCE [LARGE SCALE GENOMIC DNA]</scope>
    <source>
        <strain evidence="2 3">ATCC BAA-1498</strain>
    </source>
</reference>
<dbReference type="eggNOG" id="COG1475">
    <property type="taxonomic scope" value="Bacteria"/>
</dbReference>
<dbReference type="RefSeq" id="WP_035006134.1">
    <property type="nucleotide sequence ID" value="NZ_KL407337.1"/>
</dbReference>
<dbReference type="EMBL" id="FN645459">
    <property type="protein sequence ID" value="CBI78074.1"/>
    <property type="molecule type" value="Genomic_DNA"/>
</dbReference>
<dbReference type="PATRIC" id="fig|685782.3.peg.486"/>
<gene>
    <name evidence="1" type="ORF">BARRO_50423</name>
    <name evidence="2" type="ORF">O99_00470</name>
</gene>
<name>E6YMH2_9HYPH</name>
<organism evidence="1">
    <name type="scientific">Bartonella rochalimae ATCC BAA-1498</name>
    <dbReference type="NCBI Taxonomy" id="685782"/>
    <lineage>
        <taxon>Bacteria</taxon>
        <taxon>Pseudomonadati</taxon>
        <taxon>Pseudomonadota</taxon>
        <taxon>Alphaproteobacteria</taxon>
        <taxon>Hyphomicrobiales</taxon>
        <taxon>Bartonellaceae</taxon>
        <taxon>Bartonella</taxon>
    </lineage>
</organism>
<dbReference type="EMBL" id="AHPK01000002">
    <property type="protein sequence ID" value="KEC57048.1"/>
    <property type="molecule type" value="Genomic_DNA"/>
</dbReference>
<dbReference type="Proteomes" id="UP000027336">
    <property type="component" value="Unassembled WGS sequence"/>
</dbReference>
<reference evidence="1" key="1">
    <citation type="journal article" date="2011" name="PLoS Genet.">
        <title>Parallel evolution of a type IV secretion system in radiating lineages of the host-restricted bacterial pathogen Bartonella.</title>
        <authorList>
            <person name="Engel P."/>
            <person name="Salzburger W."/>
            <person name="Liesch M."/>
            <person name="Chang C.C."/>
            <person name="Maruyama S."/>
            <person name="Lanz C."/>
            <person name="Calteau A."/>
            <person name="Lajus A."/>
            <person name="Medigue C."/>
            <person name="Schuster S.C."/>
            <person name="Dehio C."/>
        </authorList>
    </citation>
    <scope>NUCLEOTIDE SEQUENCE</scope>
    <source>
        <strain evidence="1">ATCC BAA-1498</strain>
    </source>
</reference>
<dbReference type="AlphaFoldDB" id="E6YMH2"/>
<keyword evidence="3" id="KW-1185">Reference proteome</keyword>
<evidence type="ECO:0000313" key="2">
    <source>
        <dbReference type="EMBL" id="KEC57048.1"/>
    </source>
</evidence>
<sequence>MVNTKKISLKKLKLDLENPRIPACSTEEDAIDLLCAAEQISELAKDIAENRISPCEKLIVLQNGKKYIVAEGNRRLVALMLLNKPNLAPKHLFRRFSQYSASRQIQINSVECLIVSDRKEAKHWIEAKHAGQNKGKGVKPWNAIQKAHYFPSNENRFAYLLFNFLLEDISQFYEITNLTRFISGSTFFEYTGIYYNQWEDKLAFSCSYEKNSALDIF</sequence>
<dbReference type="HOGENOM" id="CLU_1270239_0_0_5"/>
<protein>
    <recommendedName>
        <fullName evidence="4">ParB/Sulfiredoxin domain-containing protein</fullName>
    </recommendedName>
</protein>
<proteinExistence type="predicted"/>
<dbReference type="OrthoDB" id="8266067at2"/>
<evidence type="ECO:0000313" key="1">
    <source>
        <dbReference type="EMBL" id="CBI78074.1"/>
    </source>
</evidence>